<dbReference type="PANTHER" id="PTHR11439">
    <property type="entry name" value="GAG-POL-RELATED RETROTRANSPOSON"/>
    <property type="match status" value="1"/>
</dbReference>
<dbReference type="EMBL" id="KQ483434">
    <property type="protein sequence ID" value="KYP51702.1"/>
    <property type="molecule type" value="Genomic_DNA"/>
</dbReference>
<evidence type="ECO:0008006" key="3">
    <source>
        <dbReference type="Google" id="ProtNLM"/>
    </source>
</evidence>
<evidence type="ECO:0000313" key="1">
    <source>
        <dbReference type="EMBL" id="KYP51702.1"/>
    </source>
</evidence>
<organism evidence="1 2">
    <name type="scientific">Cajanus cajan</name>
    <name type="common">Pigeon pea</name>
    <name type="synonym">Cajanus indicus</name>
    <dbReference type="NCBI Taxonomy" id="3821"/>
    <lineage>
        <taxon>Eukaryota</taxon>
        <taxon>Viridiplantae</taxon>
        <taxon>Streptophyta</taxon>
        <taxon>Embryophyta</taxon>
        <taxon>Tracheophyta</taxon>
        <taxon>Spermatophyta</taxon>
        <taxon>Magnoliopsida</taxon>
        <taxon>eudicotyledons</taxon>
        <taxon>Gunneridae</taxon>
        <taxon>Pentapetalae</taxon>
        <taxon>rosids</taxon>
        <taxon>fabids</taxon>
        <taxon>Fabales</taxon>
        <taxon>Fabaceae</taxon>
        <taxon>Papilionoideae</taxon>
        <taxon>50 kb inversion clade</taxon>
        <taxon>NPAAA clade</taxon>
        <taxon>indigoferoid/millettioid clade</taxon>
        <taxon>Phaseoleae</taxon>
        <taxon>Cajanus</taxon>
    </lineage>
</organism>
<keyword evidence="2" id="KW-1185">Reference proteome</keyword>
<protein>
    <recommendedName>
        <fullName evidence="3">Retrovirus-related Pol polyprotein from transposon TNT 1-94</fullName>
    </recommendedName>
</protein>
<accession>A0A151SA75</accession>
<evidence type="ECO:0000313" key="2">
    <source>
        <dbReference type="Proteomes" id="UP000075243"/>
    </source>
</evidence>
<sequence length="89" mass="10671">MHPFVGLSKDESGELVEQTIYRGMIRSLLYLTASRLDIMFNVYLYARFQSDPKKSYLKFFKRIFIYLASTTKLSLFYERTNNFRLVEFC</sequence>
<name>A0A151SA75_CAJCA</name>
<dbReference type="PANTHER" id="PTHR11439:SF442">
    <property type="entry name" value="CYSTEINE-RICH RLK (RECEPTOR-LIKE PROTEIN KINASE) 8"/>
    <property type="match status" value="1"/>
</dbReference>
<dbReference type="AlphaFoldDB" id="A0A151SA75"/>
<reference evidence="1" key="1">
    <citation type="journal article" date="2012" name="Nat. Biotechnol.">
        <title>Draft genome sequence of pigeonpea (Cajanus cajan), an orphan legume crop of resource-poor farmers.</title>
        <authorList>
            <person name="Varshney R.K."/>
            <person name="Chen W."/>
            <person name="Li Y."/>
            <person name="Bharti A.K."/>
            <person name="Saxena R.K."/>
            <person name="Schlueter J.A."/>
            <person name="Donoghue M.T."/>
            <person name="Azam S."/>
            <person name="Fan G."/>
            <person name="Whaley A.M."/>
            <person name="Farmer A.D."/>
            <person name="Sheridan J."/>
            <person name="Iwata A."/>
            <person name="Tuteja R."/>
            <person name="Penmetsa R.V."/>
            <person name="Wu W."/>
            <person name="Upadhyaya H.D."/>
            <person name="Yang S.P."/>
            <person name="Shah T."/>
            <person name="Saxena K.B."/>
            <person name="Michael T."/>
            <person name="McCombie W.R."/>
            <person name="Yang B."/>
            <person name="Zhang G."/>
            <person name="Yang H."/>
            <person name="Wang J."/>
            <person name="Spillane C."/>
            <person name="Cook D.R."/>
            <person name="May G.D."/>
            <person name="Xu X."/>
            <person name="Jackson S.A."/>
        </authorList>
    </citation>
    <scope>NUCLEOTIDE SEQUENCE [LARGE SCALE GENOMIC DNA]</scope>
</reference>
<dbReference type="Proteomes" id="UP000075243">
    <property type="component" value="Unassembled WGS sequence"/>
</dbReference>
<proteinExistence type="predicted"/>
<dbReference type="Gramene" id="C.cajan_27842.t">
    <property type="protein sequence ID" value="C.cajan_27842.t.cds1"/>
    <property type="gene ID" value="C.cajan_27842"/>
</dbReference>
<gene>
    <name evidence="1" type="ORF">KK1_026470</name>
</gene>